<protein>
    <submittedName>
        <fullName evidence="2">Uncharacterized protein</fullName>
    </submittedName>
</protein>
<feature type="region of interest" description="Disordered" evidence="1">
    <location>
        <begin position="186"/>
        <end position="244"/>
    </location>
</feature>
<keyword evidence="3" id="KW-1185">Reference proteome</keyword>
<dbReference type="AlphaFoldDB" id="A0AAN7BI53"/>
<evidence type="ECO:0000313" key="2">
    <source>
        <dbReference type="EMBL" id="KAK4223926.1"/>
    </source>
</evidence>
<reference evidence="2" key="2">
    <citation type="submission" date="2023-05" db="EMBL/GenBank/DDBJ databases">
        <authorList>
            <consortium name="Lawrence Berkeley National Laboratory"/>
            <person name="Steindorff A."/>
            <person name="Hensen N."/>
            <person name="Bonometti L."/>
            <person name="Westerberg I."/>
            <person name="Brannstrom I.O."/>
            <person name="Guillou S."/>
            <person name="Cros-Aarteil S."/>
            <person name="Calhoun S."/>
            <person name="Haridas S."/>
            <person name="Kuo A."/>
            <person name="Mondo S."/>
            <person name="Pangilinan J."/>
            <person name="Riley R."/>
            <person name="Labutti K."/>
            <person name="Andreopoulos B."/>
            <person name="Lipzen A."/>
            <person name="Chen C."/>
            <person name="Yanf M."/>
            <person name="Daum C."/>
            <person name="Ng V."/>
            <person name="Clum A."/>
            <person name="Ohm R."/>
            <person name="Martin F."/>
            <person name="Silar P."/>
            <person name="Natvig D."/>
            <person name="Lalanne C."/>
            <person name="Gautier V."/>
            <person name="Ament-Velasquez S.L."/>
            <person name="Kruys A."/>
            <person name="Hutchinson M.I."/>
            <person name="Powell A.J."/>
            <person name="Barry K."/>
            <person name="Miller A.N."/>
            <person name="Grigoriev I.V."/>
            <person name="Debuchy R."/>
            <person name="Gladieux P."/>
            <person name="Thoren M.H."/>
            <person name="Johannesson H."/>
        </authorList>
    </citation>
    <scope>NUCLEOTIDE SEQUENCE</scope>
    <source>
        <strain evidence="2">CBS 990.96</strain>
    </source>
</reference>
<organism evidence="2 3">
    <name type="scientific">Podospora fimiseda</name>
    <dbReference type="NCBI Taxonomy" id="252190"/>
    <lineage>
        <taxon>Eukaryota</taxon>
        <taxon>Fungi</taxon>
        <taxon>Dikarya</taxon>
        <taxon>Ascomycota</taxon>
        <taxon>Pezizomycotina</taxon>
        <taxon>Sordariomycetes</taxon>
        <taxon>Sordariomycetidae</taxon>
        <taxon>Sordariales</taxon>
        <taxon>Podosporaceae</taxon>
        <taxon>Podospora</taxon>
    </lineage>
</organism>
<evidence type="ECO:0000256" key="1">
    <source>
        <dbReference type="SAM" id="MobiDB-lite"/>
    </source>
</evidence>
<feature type="region of interest" description="Disordered" evidence="1">
    <location>
        <begin position="124"/>
        <end position="147"/>
    </location>
</feature>
<feature type="region of interest" description="Disordered" evidence="1">
    <location>
        <begin position="366"/>
        <end position="386"/>
    </location>
</feature>
<feature type="compositionally biased region" description="Polar residues" evidence="1">
    <location>
        <begin position="220"/>
        <end position="235"/>
    </location>
</feature>
<proteinExistence type="predicted"/>
<dbReference type="Proteomes" id="UP001301958">
    <property type="component" value="Unassembled WGS sequence"/>
</dbReference>
<gene>
    <name evidence="2" type="ORF">QBC38DRAFT_486580</name>
</gene>
<accession>A0AAN7BI53</accession>
<name>A0AAN7BI53_9PEZI</name>
<comment type="caution">
    <text evidence="2">The sequence shown here is derived from an EMBL/GenBank/DDBJ whole genome shotgun (WGS) entry which is preliminary data.</text>
</comment>
<sequence length="386" mass="42036">MNPAVKTTGPLLDLSDNIKPPAPPKLIVHDSAMESIQLDNNELDADEHLYRDFPWAGIEYKVEYVEGLGVHERVLADTLEGAHRLGRTAWSKLNKIKNVLLSDDAPIDNGWDFIEKEEAMPNASFVGVSPRPPANLAPARPKKTTDAPSMKYLSKESINRQKFITRNYGKILLSAALLEDGETALAKDPKTPIKPTPPLLPGIRSNLSARRPKQPDAPRKSTTPATSLRDNSIGSRSPPAAEKKKVFSFSGRGLAPVVEKHIKVKKTMEEFLGASSTTTCLIEAAVQSVAAPYVVEEPMKAEENPLGASNSATTSSQIDTAFPSGAVTYVVDQHVAATVSDVKPDTEMPFLVSAFPVYRHQFPRVPGEEEQPNELHLVEVPQGEGQ</sequence>
<reference evidence="2" key="1">
    <citation type="journal article" date="2023" name="Mol. Phylogenet. Evol.">
        <title>Genome-scale phylogeny and comparative genomics of the fungal order Sordariales.</title>
        <authorList>
            <person name="Hensen N."/>
            <person name="Bonometti L."/>
            <person name="Westerberg I."/>
            <person name="Brannstrom I.O."/>
            <person name="Guillou S."/>
            <person name="Cros-Aarteil S."/>
            <person name="Calhoun S."/>
            <person name="Haridas S."/>
            <person name="Kuo A."/>
            <person name="Mondo S."/>
            <person name="Pangilinan J."/>
            <person name="Riley R."/>
            <person name="LaButti K."/>
            <person name="Andreopoulos B."/>
            <person name="Lipzen A."/>
            <person name="Chen C."/>
            <person name="Yan M."/>
            <person name="Daum C."/>
            <person name="Ng V."/>
            <person name="Clum A."/>
            <person name="Steindorff A."/>
            <person name="Ohm R.A."/>
            <person name="Martin F."/>
            <person name="Silar P."/>
            <person name="Natvig D.O."/>
            <person name="Lalanne C."/>
            <person name="Gautier V."/>
            <person name="Ament-Velasquez S.L."/>
            <person name="Kruys A."/>
            <person name="Hutchinson M.I."/>
            <person name="Powell A.J."/>
            <person name="Barry K."/>
            <person name="Miller A.N."/>
            <person name="Grigoriev I.V."/>
            <person name="Debuchy R."/>
            <person name="Gladieux P."/>
            <person name="Hiltunen Thoren M."/>
            <person name="Johannesson H."/>
        </authorList>
    </citation>
    <scope>NUCLEOTIDE SEQUENCE</scope>
    <source>
        <strain evidence="2">CBS 990.96</strain>
    </source>
</reference>
<dbReference type="EMBL" id="MU865409">
    <property type="protein sequence ID" value="KAK4223926.1"/>
    <property type="molecule type" value="Genomic_DNA"/>
</dbReference>
<evidence type="ECO:0000313" key="3">
    <source>
        <dbReference type="Proteomes" id="UP001301958"/>
    </source>
</evidence>